<proteinExistence type="predicted"/>
<protein>
    <submittedName>
        <fullName evidence="2">2-C-methyl-D-erythritol 4-phosphate cytidylyltransferase</fullName>
    </submittedName>
</protein>
<gene>
    <name evidence="2" type="ORF">ADU74_04335</name>
</gene>
<dbReference type="InterPro" id="IPR052942">
    <property type="entry name" value="LPS_cholinephosphotransferase"/>
</dbReference>
<dbReference type="Pfam" id="PF04991">
    <property type="entry name" value="LicD"/>
    <property type="match status" value="1"/>
</dbReference>
<accession>A0A9Q1UZS4</accession>
<dbReference type="GO" id="GO:0016779">
    <property type="term" value="F:nucleotidyltransferase activity"/>
    <property type="evidence" value="ECO:0007669"/>
    <property type="project" value="UniProtKB-KW"/>
</dbReference>
<dbReference type="PANTHER" id="PTHR43404:SF2">
    <property type="entry name" value="LIPOPOLYSACCHARIDE CHOLINEPHOSPHOTRANSFERASE LICD"/>
    <property type="match status" value="1"/>
</dbReference>
<evidence type="ECO:0000313" key="2">
    <source>
        <dbReference type="EMBL" id="KOA89474.1"/>
    </source>
</evidence>
<sequence>MKGSYKKKVTTEEFNLRKLQLKSLNILLYFKQFCDQYKLKFYLCGGCCIGAIRHNGFIPWDDDVDVFMPRDDYEKLQKLWIKYADNKKYAYCRTNRKESFETMLTQISDNSTTFIKSNLKNCDINHGIKLEIIPLDGVPNCKIKRKIQMIWAIIFCLFNRQFAPENKGKLANLIGKFLLKIFYSQSIRFKIWKFAEKQMTKYGINEKTKYVTELCVTYKYMKNEYPREFFREAKYVKFENYMMPVPIGYDGYLTMAFGNYMKLPPIEQRIPKHDTIYVNLNKSYKNFKGKYYCLKEEKI</sequence>
<dbReference type="OrthoDB" id="9786100at2"/>
<keyword evidence="2" id="KW-0548">Nucleotidyltransferase</keyword>
<feature type="domain" description="LicD/FKTN/FKRP nucleotidyltransferase" evidence="1">
    <location>
        <begin position="34"/>
        <end position="258"/>
    </location>
</feature>
<dbReference type="Proteomes" id="UP000037540">
    <property type="component" value="Unassembled WGS sequence"/>
</dbReference>
<evidence type="ECO:0000259" key="1">
    <source>
        <dbReference type="Pfam" id="PF04991"/>
    </source>
</evidence>
<dbReference type="PANTHER" id="PTHR43404">
    <property type="entry name" value="LIPOPOLYSACCHARIDE CHOLINEPHOSPHOTRANSFERASE LICD"/>
    <property type="match status" value="1"/>
</dbReference>
<organism evidence="2 3">
    <name type="scientific">Clostridium botulinum</name>
    <dbReference type="NCBI Taxonomy" id="1491"/>
    <lineage>
        <taxon>Bacteria</taxon>
        <taxon>Bacillati</taxon>
        <taxon>Bacillota</taxon>
        <taxon>Clostridia</taxon>
        <taxon>Eubacteriales</taxon>
        <taxon>Clostridiaceae</taxon>
        <taxon>Clostridium</taxon>
    </lineage>
</organism>
<comment type="caution">
    <text evidence="2">The sequence shown here is derived from an EMBL/GenBank/DDBJ whole genome shotgun (WGS) entry which is preliminary data.</text>
</comment>
<dbReference type="RefSeq" id="WP_019278285.1">
    <property type="nucleotide sequence ID" value="NZ_LGVO01000064.1"/>
</dbReference>
<dbReference type="AlphaFoldDB" id="A0A9Q1UZS4"/>
<dbReference type="GO" id="GO:0009100">
    <property type="term" value="P:glycoprotein metabolic process"/>
    <property type="evidence" value="ECO:0007669"/>
    <property type="project" value="UniProtKB-ARBA"/>
</dbReference>
<dbReference type="EMBL" id="LGVR01000017">
    <property type="protein sequence ID" value="KOA89474.1"/>
    <property type="molecule type" value="Genomic_DNA"/>
</dbReference>
<reference evidence="2 3" key="1">
    <citation type="submission" date="2015-07" db="EMBL/GenBank/DDBJ databases">
        <title>Draft genome sequences of 17 French Clostridium botulinum group III.</title>
        <authorList>
            <person name="Woudstra C."/>
            <person name="Le Marechal C."/>
            <person name="Souillard R."/>
            <person name="Bayon-Auboyer M.-H."/>
            <person name="Dessouter D."/>
            <person name="Fach P."/>
        </authorList>
    </citation>
    <scope>NUCLEOTIDE SEQUENCE [LARGE SCALE GENOMIC DNA]</scope>
    <source>
        <strain evidence="2 3">12LNRI-CD</strain>
    </source>
</reference>
<name>A0A9Q1UZS4_CLOBO</name>
<keyword evidence="2" id="KW-0808">Transferase</keyword>
<dbReference type="InterPro" id="IPR007074">
    <property type="entry name" value="LicD/FKTN/FKRP_NTP_transf"/>
</dbReference>
<evidence type="ECO:0000313" key="3">
    <source>
        <dbReference type="Proteomes" id="UP000037540"/>
    </source>
</evidence>